<dbReference type="GeneID" id="54481344"/>
<dbReference type="InterPro" id="IPR050187">
    <property type="entry name" value="Lipid_Phosphate_FormReg"/>
</dbReference>
<feature type="domain" description="DAGKc" evidence="1">
    <location>
        <begin position="114"/>
        <end position="262"/>
    </location>
</feature>
<dbReference type="Gene3D" id="2.60.200.40">
    <property type="match status" value="1"/>
</dbReference>
<dbReference type="GO" id="GO:0001727">
    <property type="term" value="F:lipid kinase activity"/>
    <property type="evidence" value="ECO:0007669"/>
    <property type="project" value="TreeGrafter"/>
</dbReference>
<sequence>MSLEFAWAIPDTYIGADDGPSFIVDEVTYDGSNGVVKVEGSDVKADIPVKDIIAVVPLTADDKSFPGGYALTYVGSNDVYTPDMEDTTRGYHYLKVLTLPEELNNLIVPSARDKAVHHVHIIISTLSGTCQAESFYENSVQKFLASVGYRAGSSYTIHTTTSAKSVQELTETDILHSANKGQAQRIILMSGDGGIVDIVNALSLQPHSDCYIPPAMSILPMGTGNALAHSIGITDDRTSGLSSLARGSSKPLPIFRATFSPGARLLLDEATREEELPVVDKVPTVYGAVVCSWGMHAGLVADSDTKEYRKFGIDRFKMAAKEALYPSDGSPPHAYKAKISVLPAGTSSWQAVPREEHMYVLATMVSNLEKTFTVSPASSPLSGSLRLVHFGPTTADEAMRVMGLAYQGGKHVDEPLVNYEDIDGMRIEIEGREDEARWRRICLDGKIIRLEKDGWVEIRKENRTVVDVVSM</sequence>
<dbReference type="OrthoDB" id="3853857at2759"/>
<name>A0A6A6WGU9_9PEZI</name>
<proteinExistence type="predicted"/>
<evidence type="ECO:0000259" key="1">
    <source>
        <dbReference type="PROSITE" id="PS50146"/>
    </source>
</evidence>
<dbReference type="Pfam" id="PF00781">
    <property type="entry name" value="DAGK_cat"/>
    <property type="match status" value="1"/>
</dbReference>
<dbReference type="Gene3D" id="3.40.50.10330">
    <property type="entry name" value="Probable inorganic polyphosphate/atp-NAD kinase, domain 1"/>
    <property type="match status" value="1"/>
</dbReference>
<dbReference type="SUPFAM" id="SSF111331">
    <property type="entry name" value="NAD kinase/diacylglycerol kinase-like"/>
    <property type="match status" value="1"/>
</dbReference>
<reference evidence="2" key="1">
    <citation type="journal article" date="2020" name="Stud. Mycol.">
        <title>101 Dothideomycetes genomes: a test case for predicting lifestyles and emergence of pathogens.</title>
        <authorList>
            <person name="Haridas S."/>
            <person name="Albert R."/>
            <person name="Binder M."/>
            <person name="Bloem J."/>
            <person name="Labutti K."/>
            <person name="Salamov A."/>
            <person name="Andreopoulos B."/>
            <person name="Baker S."/>
            <person name="Barry K."/>
            <person name="Bills G."/>
            <person name="Bluhm B."/>
            <person name="Cannon C."/>
            <person name="Castanera R."/>
            <person name="Culley D."/>
            <person name="Daum C."/>
            <person name="Ezra D."/>
            <person name="Gonzalez J."/>
            <person name="Henrissat B."/>
            <person name="Kuo A."/>
            <person name="Liang C."/>
            <person name="Lipzen A."/>
            <person name="Lutzoni F."/>
            <person name="Magnuson J."/>
            <person name="Mondo S."/>
            <person name="Nolan M."/>
            <person name="Ohm R."/>
            <person name="Pangilinan J."/>
            <person name="Park H.-J."/>
            <person name="Ramirez L."/>
            <person name="Alfaro M."/>
            <person name="Sun H."/>
            <person name="Tritt A."/>
            <person name="Yoshinaga Y."/>
            <person name="Zwiers L.-H."/>
            <person name="Turgeon B."/>
            <person name="Goodwin S."/>
            <person name="Spatafora J."/>
            <person name="Crous P."/>
            <person name="Grigoriev I."/>
        </authorList>
    </citation>
    <scope>NUCLEOTIDE SEQUENCE</scope>
    <source>
        <strain evidence="2">CBS 121739</strain>
    </source>
</reference>
<gene>
    <name evidence="2" type="ORF">EJ05DRAFT_264330</name>
</gene>
<dbReference type="GO" id="GO:0016020">
    <property type="term" value="C:membrane"/>
    <property type="evidence" value="ECO:0007669"/>
    <property type="project" value="TreeGrafter"/>
</dbReference>
<dbReference type="RefSeq" id="XP_033603890.1">
    <property type="nucleotide sequence ID" value="XM_033740290.1"/>
</dbReference>
<dbReference type="PROSITE" id="PS50146">
    <property type="entry name" value="DAGK"/>
    <property type="match status" value="1"/>
</dbReference>
<evidence type="ECO:0000313" key="3">
    <source>
        <dbReference type="Proteomes" id="UP000799437"/>
    </source>
</evidence>
<protein>
    <recommendedName>
        <fullName evidence="1">DAGKc domain-containing protein</fullName>
    </recommendedName>
</protein>
<dbReference type="InterPro" id="IPR016064">
    <property type="entry name" value="NAD/diacylglycerol_kinase_sf"/>
</dbReference>
<dbReference type="GO" id="GO:0046512">
    <property type="term" value="P:sphingosine biosynthetic process"/>
    <property type="evidence" value="ECO:0007669"/>
    <property type="project" value="TreeGrafter"/>
</dbReference>
<dbReference type="AlphaFoldDB" id="A0A6A6WGU9"/>
<dbReference type="Proteomes" id="UP000799437">
    <property type="component" value="Unassembled WGS sequence"/>
</dbReference>
<dbReference type="InterPro" id="IPR017438">
    <property type="entry name" value="ATP-NAD_kinase_N"/>
</dbReference>
<organism evidence="2 3">
    <name type="scientific">Pseudovirgaria hyperparasitica</name>
    <dbReference type="NCBI Taxonomy" id="470096"/>
    <lineage>
        <taxon>Eukaryota</taxon>
        <taxon>Fungi</taxon>
        <taxon>Dikarya</taxon>
        <taxon>Ascomycota</taxon>
        <taxon>Pezizomycotina</taxon>
        <taxon>Dothideomycetes</taxon>
        <taxon>Dothideomycetes incertae sedis</taxon>
        <taxon>Acrospermales</taxon>
        <taxon>Acrospermaceae</taxon>
        <taxon>Pseudovirgaria</taxon>
    </lineage>
</organism>
<dbReference type="GO" id="GO:0005737">
    <property type="term" value="C:cytoplasm"/>
    <property type="evidence" value="ECO:0007669"/>
    <property type="project" value="TreeGrafter"/>
</dbReference>
<dbReference type="PANTHER" id="PTHR12358">
    <property type="entry name" value="SPHINGOSINE KINASE"/>
    <property type="match status" value="1"/>
</dbReference>
<dbReference type="EMBL" id="ML996567">
    <property type="protein sequence ID" value="KAF2761439.1"/>
    <property type="molecule type" value="Genomic_DNA"/>
</dbReference>
<evidence type="ECO:0000313" key="2">
    <source>
        <dbReference type="EMBL" id="KAF2761439.1"/>
    </source>
</evidence>
<accession>A0A6A6WGU9</accession>
<dbReference type="InterPro" id="IPR001206">
    <property type="entry name" value="Diacylglycerol_kinase_cat_dom"/>
</dbReference>
<keyword evidence="3" id="KW-1185">Reference proteome</keyword>
<dbReference type="PANTHER" id="PTHR12358:SF108">
    <property type="entry name" value="DAGKC DOMAIN-CONTAINING PROTEIN"/>
    <property type="match status" value="1"/>
</dbReference>